<keyword evidence="2" id="KW-1185">Reference proteome</keyword>
<gene>
    <name evidence="1" type="ORF">T05_4419</name>
</gene>
<protein>
    <submittedName>
        <fullName evidence="1">Uncharacterized protein</fullName>
    </submittedName>
</protein>
<organism evidence="1 2">
    <name type="scientific">Trichinella murrelli</name>
    <dbReference type="NCBI Taxonomy" id="144512"/>
    <lineage>
        <taxon>Eukaryota</taxon>
        <taxon>Metazoa</taxon>
        <taxon>Ecdysozoa</taxon>
        <taxon>Nematoda</taxon>
        <taxon>Enoplea</taxon>
        <taxon>Dorylaimia</taxon>
        <taxon>Trichinellida</taxon>
        <taxon>Trichinellidae</taxon>
        <taxon>Trichinella</taxon>
    </lineage>
</organism>
<dbReference type="Proteomes" id="UP000055048">
    <property type="component" value="Unassembled WGS sequence"/>
</dbReference>
<name>A0A0V0TEQ0_9BILA</name>
<sequence length="68" mass="7537">MKGVCVGEREGGLLGVSLNGSENLTKSNNKQCVLFQASDMRMELLKNESVDSRNRLDNVSFENGNKQF</sequence>
<accession>A0A0V0TEQ0</accession>
<dbReference type="EMBL" id="JYDJ01000311">
    <property type="protein sequence ID" value="KRX37414.1"/>
    <property type="molecule type" value="Genomic_DNA"/>
</dbReference>
<comment type="caution">
    <text evidence="1">The sequence shown here is derived from an EMBL/GenBank/DDBJ whole genome shotgun (WGS) entry which is preliminary data.</text>
</comment>
<evidence type="ECO:0000313" key="1">
    <source>
        <dbReference type="EMBL" id="KRX37414.1"/>
    </source>
</evidence>
<reference evidence="1 2" key="1">
    <citation type="submission" date="2015-01" db="EMBL/GenBank/DDBJ databases">
        <title>Evolution of Trichinella species and genotypes.</title>
        <authorList>
            <person name="Korhonen P.K."/>
            <person name="Edoardo P."/>
            <person name="Giuseppe L.R."/>
            <person name="Gasser R.B."/>
        </authorList>
    </citation>
    <scope>NUCLEOTIDE SEQUENCE [LARGE SCALE GENOMIC DNA]</scope>
    <source>
        <strain evidence="1">ISS417</strain>
    </source>
</reference>
<proteinExistence type="predicted"/>
<dbReference type="AlphaFoldDB" id="A0A0V0TEQ0"/>
<evidence type="ECO:0000313" key="2">
    <source>
        <dbReference type="Proteomes" id="UP000055048"/>
    </source>
</evidence>